<gene>
    <name evidence="1" type="ORF">AS592_03010</name>
</gene>
<dbReference type="EMBL" id="LNKT01000067">
    <property type="protein sequence ID" value="KYJ85723.1"/>
    <property type="molecule type" value="Genomic_DNA"/>
</dbReference>
<accession>A0A151CEP9</accession>
<reference evidence="1 2" key="1">
    <citation type="submission" date="2015-11" db="EMBL/GenBank/DDBJ databases">
        <title>Draft genome of Sulfurovum riftiae 1812E, a member of the Epsilonproteobacteria isolated from the tube of the deep-sea hydrothermal vent tubewom Riftia pachyptila.</title>
        <authorList>
            <person name="Vetriani C."/>
            <person name="Giovannelli D."/>
        </authorList>
    </citation>
    <scope>NUCLEOTIDE SEQUENCE [LARGE SCALE GENOMIC DNA]</scope>
    <source>
        <strain evidence="1 2">1812E</strain>
    </source>
</reference>
<sequence length="283" mass="32483">MTQQDLVTELSQCANELKALNTVTLSRWETGTTTPSLHKKKLLLNFLASKGCFNGGECHDIAREQYEKLLEPLSTVFTRNYQYLIGNLPERRTGEHTLYDLKKFPQKEEHIEHIIDIEVATNSTGYYTLSAQDLQAWCEHPSSFCVVAERKKQHLGHFVMVKIKNSVAEEIAHYRRSEFSLSKEDFCNVDEQGTYYVHALYGRNPRIAALLNVAAYLHLFDHIKTVDNLMIFSSRTDGVLLTQDYGIAEVAHGVDEEYEFEWHGMLSPVEDILFSDTIVKLIF</sequence>
<evidence type="ECO:0000313" key="1">
    <source>
        <dbReference type="EMBL" id="KYJ85723.1"/>
    </source>
</evidence>
<protein>
    <submittedName>
        <fullName evidence="1">Uncharacterized protein</fullName>
    </submittedName>
</protein>
<name>A0A151CEP9_9BACT</name>
<proteinExistence type="predicted"/>
<keyword evidence="2" id="KW-1185">Reference proteome</keyword>
<organism evidence="1 2">
    <name type="scientific">Sulfurovum riftiae</name>
    <dbReference type="NCBI Taxonomy" id="1630136"/>
    <lineage>
        <taxon>Bacteria</taxon>
        <taxon>Pseudomonadati</taxon>
        <taxon>Campylobacterota</taxon>
        <taxon>Epsilonproteobacteria</taxon>
        <taxon>Campylobacterales</taxon>
        <taxon>Sulfurovaceae</taxon>
        <taxon>Sulfurovum</taxon>
    </lineage>
</organism>
<evidence type="ECO:0000313" key="2">
    <source>
        <dbReference type="Proteomes" id="UP000075359"/>
    </source>
</evidence>
<dbReference type="Proteomes" id="UP000075359">
    <property type="component" value="Unassembled WGS sequence"/>
</dbReference>
<comment type="caution">
    <text evidence="1">The sequence shown here is derived from an EMBL/GenBank/DDBJ whole genome shotgun (WGS) entry which is preliminary data.</text>
</comment>
<dbReference type="AlphaFoldDB" id="A0A151CEP9"/>